<keyword evidence="4" id="KW-0963">Cytoplasm</keyword>
<evidence type="ECO:0000259" key="7">
    <source>
        <dbReference type="PROSITE" id="PS51258"/>
    </source>
</evidence>
<dbReference type="EMBL" id="UZAK01041286">
    <property type="protein sequence ID" value="VDP66424.1"/>
    <property type="molecule type" value="Genomic_DNA"/>
</dbReference>
<evidence type="ECO:0000313" key="11">
    <source>
        <dbReference type="WBParaSite" id="SCUD_0001863201-mRNA-1"/>
    </source>
</evidence>
<dbReference type="WBParaSite" id="SCUD_0001863201-mRNA-1">
    <property type="protein sequence ID" value="SCUD_0001863201-mRNA-1"/>
    <property type="gene ID" value="SCUD_0001863201"/>
</dbReference>
<dbReference type="PANTHER" id="PTHR45999:SF4">
    <property type="entry name" value="UNC-13-4A, ISOFORM B"/>
    <property type="match status" value="1"/>
</dbReference>
<dbReference type="GO" id="GO:0006887">
    <property type="term" value="P:exocytosis"/>
    <property type="evidence" value="ECO:0007669"/>
    <property type="project" value="UniProtKB-KW"/>
</dbReference>
<dbReference type="Gene3D" id="1.10.357.50">
    <property type="match status" value="1"/>
</dbReference>
<gene>
    <name evidence="9" type="ORF">SCUD_LOCUS18629</name>
</gene>
<feature type="domain" description="MHD2" evidence="8">
    <location>
        <begin position="243"/>
        <end position="372"/>
    </location>
</feature>
<evidence type="ECO:0000313" key="9">
    <source>
        <dbReference type="EMBL" id="VDP66424.1"/>
    </source>
</evidence>
<protein>
    <submittedName>
        <fullName evidence="11">DHC_N1 domain-containing protein</fullName>
    </submittedName>
</protein>
<dbReference type="AlphaFoldDB" id="A0A183KU89"/>
<dbReference type="PROSITE" id="PS51258">
    <property type="entry name" value="MHD1"/>
    <property type="match status" value="1"/>
</dbReference>
<evidence type="ECO:0000259" key="8">
    <source>
        <dbReference type="PROSITE" id="PS51259"/>
    </source>
</evidence>
<evidence type="ECO:0000256" key="3">
    <source>
        <dbReference type="ARBA" id="ARBA00022483"/>
    </source>
</evidence>
<keyword evidence="10" id="KW-1185">Reference proteome</keyword>
<proteinExistence type="predicted"/>
<sequence length="372" mass="42590">MLIPTNEQLINFLPNEIKIEKYFGLHSISSLQITNNLTQLINTWLLINWPDEQTKYNYVIEIVQIACEVTLSYAKQLHEKLRLQGYCDEEGQFDISTSLSIGLNNLELISKFIQCILLFLNVQTPWSSNNKNIVPSISNTNNTSSVLCGTSAGKSNNTKSNDNNNNNRGTIDTTNVTSKSIDDEETKISYQHLETLKRLQHKGYGELIRVLNRTIYRMNAKMRPEIRKNVFHLCWSLRSTPVDKAMHDLIVYLDSNIRTLKINVSSNLLHRCILSIWHECLEQYMEQTIKEGEINSTNIGGPGAFLQIKSDFNADNNNNSAIIPLSTHEMYELLSNLPMEIDKNQIFRAKSTLERLKKSLGILLEFFLKTGE</sequence>
<accession>A0A183KU89</accession>
<evidence type="ECO:0000256" key="5">
    <source>
        <dbReference type="ARBA" id="ARBA00022753"/>
    </source>
</evidence>
<name>A0A183KU89_9TREM</name>
<dbReference type="InterPro" id="IPR052095">
    <property type="entry name" value="UNC-13_domain"/>
</dbReference>
<evidence type="ECO:0000256" key="4">
    <source>
        <dbReference type="ARBA" id="ARBA00022490"/>
    </source>
</evidence>
<reference evidence="9 10" key="2">
    <citation type="submission" date="2018-11" db="EMBL/GenBank/DDBJ databases">
        <authorList>
            <consortium name="Pathogen Informatics"/>
        </authorList>
    </citation>
    <scope>NUCLEOTIDE SEQUENCE [LARGE SCALE GENOMIC DNA]</scope>
    <source>
        <strain evidence="9">Dakar</strain>
        <strain evidence="10">Dakar, Senegal</strain>
    </source>
</reference>
<keyword evidence="5" id="KW-0967">Endosome</keyword>
<feature type="domain" description="MHD1" evidence="7">
    <location>
        <begin position="1"/>
        <end position="77"/>
    </location>
</feature>
<reference evidence="11" key="1">
    <citation type="submission" date="2016-06" db="UniProtKB">
        <authorList>
            <consortium name="WormBaseParasite"/>
        </authorList>
    </citation>
    <scope>IDENTIFICATION</scope>
</reference>
<dbReference type="Proteomes" id="UP000279833">
    <property type="component" value="Unassembled WGS sequence"/>
</dbReference>
<feature type="compositionally biased region" description="Low complexity" evidence="6">
    <location>
        <begin position="153"/>
        <end position="175"/>
    </location>
</feature>
<dbReference type="PROSITE" id="PS51259">
    <property type="entry name" value="MHD2"/>
    <property type="match status" value="1"/>
</dbReference>
<keyword evidence="3" id="KW-0268">Exocytosis</keyword>
<evidence type="ECO:0000256" key="1">
    <source>
        <dbReference type="ARBA" id="ARBA00004177"/>
    </source>
</evidence>
<dbReference type="InterPro" id="IPR014770">
    <property type="entry name" value="Munc13_1"/>
</dbReference>
<feature type="region of interest" description="Disordered" evidence="6">
    <location>
        <begin position="148"/>
        <end position="175"/>
    </location>
</feature>
<evidence type="ECO:0000313" key="10">
    <source>
        <dbReference type="Proteomes" id="UP000279833"/>
    </source>
</evidence>
<organism evidence="11">
    <name type="scientific">Schistosoma curassoni</name>
    <dbReference type="NCBI Taxonomy" id="6186"/>
    <lineage>
        <taxon>Eukaryota</taxon>
        <taxon>Metazoa</taxon>
        <taxon>Spiralia</taxon>
        <taxon>Lophotrochozoa</taxon>
        <taxon>Platyhelminthes</taxon>
        <taxon>Trematoda</taxon>
        <taxon>Digenea</taxon>
        <taxon>Strigeidida</taxon>
        <taxon>Schistosomatoidea</taxon>
        <taxon>Schistosomatidae</taxon>
        <taxon>Schistosoma</taxon>
    </lineage>
</organism>
<dbReference type="GO" id="GO:0099503">
    <property type="term" value="C:secretory vesicle"/>
    <property type="evidence" value="ECO:0007669"/>
    <property type="project" value="TreeGrafter"/>
</dbReference>
<comment type="subcellular location">
    <subcellularLocation>
        <location evidence="2">Cytoplasm</location>
    </subcellularLocation>
    <subcellularLocation>
        <location evidence="1">Endosome</location>
    </subcellularLocation>
</comment>
<dbReference type="PANTHER" id="PTHR45999">
    <property type="entry name" value="UNC-13-4A, ISOFORM B"/>
    <property type="match status" value="1"/>
</dbReference>
<dbReference type="GO" id="GO:0005768">
    <property type="term" value="C:endosome"/>
    <property type="evidence" value="ECO:0007669"/>
    <property type="project" value="UniProtKB-SubCell"/>
</dbReference>
<evidence type="ECO:0000256" key="6">
    <source>
        <dbReference type="SAM" id="MobiDB-lite"/>
    </source>
</evidence>
<evidence type="ECO:0000256" key="2">
    <source>
        <dbReference type="ARBA" id="ARBA00004496"/>
    </source>
</evidence>
<dbReference type="InterPro" id="IPR014772">
    <property type="entry name" value="Munc13_dom-2"/>
</dbReference>